<gene>
    <name evidence="2" type="ORF">ECRASSUSDP1_LOCUS27661</name>
</gene>
<sequence length="506" mass="58141">MEQKPSQRQIQSEKSEIMRGDLRTENNDYLTQEERNEARQFKKCRRIFNKLPNSLKKSSEESHVEANMHIDQSEEFKKGSSDPPSLTASSEECYLSSQKSVKQTHEGSNANPWIAQTNKDNHPSQDENDSSSITCHKADGKSAKVNPFGADVDADSARFKESISKNSLEALDLDKLQQDSVKLFTERDESPISSSKYRSSLAGEYYSIIWEKSKKTMKELNVQQKFIDFQIKIYSEAEEKGCDKIYAISPYKVLFYCKGYGSFYTNCFLKIPDASKMTILSKKLKNLGAFFDQTFPRRVKVLEIGNCNRDCILRNHKLNQIVRISSAVKKEICFWSFQINEKHLKRFLAAFRHVETVGFKKSNLLVPRVPDFSLALKGSKIRVLKFDKSVISSRRNDLTNPGEVKNLVQGLATSPDLKEDLQEFHIKEWKFEGDLQERFEEEFAKKFVNSFAEGFKTQFGENFTKNYGGTLVDAMKGKFSKEFVSDYVADLLETNEFEEAEVVDEE</sequence>
<evidence type="ECO:0000256" key="1">
    <source>
        <dbReference type="SAM" id="MobiDB-lite"/>
    </source>
</evidence>
<dbReference type="EMBL" id="CAMPGE010028540">
    <property type="protein sequence ID" value="CAI2386060.1"/>
    <property type="molecule type" value="Genomic_DNA"/>
</dbReference>
<keyword evidence="3" id="KW-1185">Reference proteome</keyword>
<evidence type="ECO:0000313" key="2">
    <source>
        <dbReference type="EMBL" id="CAI2386060.1"/>
    </source>
</evidence>
<protein>
    <submittedName>
        <fullName evidence="2">Uncharacterized protein</fullName>
    </submittedName>
</protein>
<reference evidence="2" key="1">
    <citation type="submission" date="2023-07" db="EMBL/GenBank/DDBJ databases">
        <authorList>
            <consortium name="AG Swart"/>
            <person name="Singh M."/>
            <person name="Singh A."/>
            <person name="Seah K."/>
            <person name="Emmerich C."/>
        </authorList>
    </citation>
    <scope>NUCLEOTIDE SEQUENCE</scope>
    <source>
        <strain evidence="2">DP1</strain>
    </source>
</reference>
<evidence type="ECO:0000313" key="3">
    <source>
        <dbReference type="Proteomes" id="UP001295684"/>
    </source>
</evidence>
<name>A0AAD2DAZ1_EUPCR</name>
<feature type="compositionally biased region" description="Basic and acidic residues" evidence="1">
    <location>
        <begin position="57"/>
        <end position="80"/>
    </location>
</feature>
<dbReference type="Proteomes" id="UP001295684">
    <property type="component" value="Unassembled WGS sequence"/>
</dbReference>
<feature type="compositionally biased region" description="Polar residues" evidence="1">
    <location>
        <begin position="82"/>
        <end position="118"/>
    </location>
</feature>
<proteinExistence type="predicted"/>
<comment type="caution">
    <text evidence="2">The sequence shown here is derived from an EMBL/GenBank/DDBJ whole genome shotgun (WGS) entry which is preliminary data.</text>
</comment>
<accession>A0AAD2DAZ1</accession>
<organism evidence="2 3">
    <name type="scientific">Euplotes crassus</name>
    <dbReference type="NCBI Taxonomy" id="5936"/>
    <lineage>
        <taxon>Eukaryota</taxon>
        <taxon>Sar</taxon>
        <taxon>Alveolata</taxon>
        <taxon>Ciliophora</taxon>
        <taxon>Intramacronucleata</taxon>
        <taxon>Spirotrichea</taxon>
        <taxon>Hypotrichia</taxon>
        <taxon>Euplotida</taxon>
        <taxon>Euplotidae</taxon>
        <taxon>Moneuplotes</taxon>
    </lineage>
</organism>
<feature type="compositionally biased region" description="Basic and acidic residues" evidence="1">
    <location>
        <begin position="1"/>
        <end position="40"/>
    </location>
</feature>
<feature type="region of interest" description="Disordered" evidence="1">
    <location>
        <begin position="1"/>
        <end position="140"/>
    </location>
</feature>
<dbReference type="AlphaFoldDB" id="A0AAD2DAZ1"/>